<dbReference type="GO" id="GO:0046872">
    <property type="term" value="F:metal ion binding"/>
    <property type="evidence" value="ECO:0007669"/>
    <property type="project" value="UniProtKB-KW"/>
</dbReference>
<dbReference type="Pfam" id="PF00264">
    <property type="entry name" value="Tyrosinase"/>
    <property type="match status" value="1"/>
</dbReference>
<dbReference type="PRINTS" id="PR00092">
    <property type="entry name" value="TYROSINASE"/>
</dbReference>
<dbReference type="PROSITE" id="PS00498">
    <property type="entry name" value="TYROSINASE_2"/>
    <property type="match status" value="1"/>
</dbReference>
<keyword evidence="2" id="KW-0186">Copper</keyword>
<keyword evidence="3" id="KW-0732">Signal</keyword>
<dbReference type="AlphaFoldDB" id="A0A5N5DQ58"/>
<gene>
    <name evidence="5" type="primary">ustQ_0</name>
    <name evidence="5" type="ORF">DBV05_g1545</name>
</gene>
<dbReference type="Gene3D" id="1.10.1280.10">
    <property type="entry name" value="Di-copper center containing domain from catechol oxidase"/>
    <property type="match status" value="1"/>
</dbReference>
<keyword evidence="1" id="KW-0479">Metal-binding</keyword>
<dbReference type="GO" id="GO:0016491">
    <property type="term" value="F:oxidoreductase activity"/>
    <property type="evidence" value="ECO:0007669"/>
    <property type="project" value="InterPro"/>
</dbReference>
<feature type="chain" id="PRO_5025015215" evidence="3">
    <location>
        <begin position="23"/>
        <end position="336"/>
    </location>
</feature>
<dbReference type="PANTHER" id="PTHR11474:SF126">
    <property type="entry name" value="TYROSINASE-LIKE PROTEIN TYR-1-RELATED"/>
    <property type="match status" value="1"/>
</dbReference>
<feature type="signal peptide" evidence="3">
    <location>
        <begin position="1"/>
        <end position="22"/>
    </location>
</feature>
<dbReference type="SUPFAM" id="SSF48056">
    <property type="entry name" value="Di-copper centre-containing domain"/>
    <property type="match status" value="1"/>
</dbReference>
<name>A0A5N5DQ58_9PEZI</name>
<dbReference type="InterPro" id="IPR002227">
    <property type="entry name" value="Tyrosinase_Cu-bd"/>
</dbReference>
<evidence type="ECO:0000256" key="3">
    <source>
        <dbReference type="SAM" id="SignalP"/>
    </source>
</evidence>
<evidence type="ECO:0000256" key="1">
    <source>
        <dbReference type="ARBA" id="ARBA00022723"/>
    </source>
</evidence>
<feature type="domain" description="Tyrosinase copper-binding" evidence="4">
    <location>
        <begin position="260"/>
        <end position="271"/>
    </location>
</feature>
<reference evidence="5 6" key="1">
    <citation type="journal article" date="2019" name="Sci. Rep.">
        <title>A multi-omics analysis of the grapevine pathogen Lasiodiplodia theobromae reveals that temperature affects the expression of virulence- and pathogenicity-related genes.</title>
        <authorList>
            <person name="Felix C."/>
            <person name="Meneses R."/>
            <person name="Goncalves M.F.M."/>
            <person name="Tilleman L."/>
            <person name="Duarte A.S."/>
            <person name="Jorrin-Novo J.V."/>
            <person name="Van de Peer Y."/>
            <person name="Deforce D."/>
            <person name="Van Nieuwerburgh F."/>
            <person name="Esteves A.C."/>
            <person name="Alves A."/>
        </authorList>
    </citation>
    <scope>NUCLEOTIDE SEQUENCE [LARGE SCALE GENOMIC DNA]</scope>
    <source>
        <strain evidence="5 6">LA-SOL3</strain>
    </source>
</reference>
<evidence type="ECO:0000256" key="2">
    <source>
        <dbReference type="ARBA" id="ARBA00023008"/>
    </source>
</evidence>
<comment type="caution">
    <text evidence="5">The sequence shown here is derived from an EMBL/GenBank/DDBJ whole genome shotgun (WGS) entry which is preliminary data.</text>
</comment>
<dbReference type="Proteomes" id="UP000325902">
    <property type="component" value="Unassembled WGS sequence"/>
</dbReference>
<evidence type="ECO:0000259" key="4">
    <source>
        <dbReference type="PROSITE" id="PS00498"/>
    </source>
</evidence>
<evidence type="ECO:0000313" key="5">
    <source>
        <dbReference type="EMBL" id="KAB2580045.1"/>
    </source>
</evidence>
<dbReference type="EMBL" id="VCHE01000005">
    <property type="protein sequence ID" value="KAB2580045.1"/>
    <property type="molecule type" value="Genomic_DNA"/>
</dbReference>
<evidence type="ECO:0000313" key="6">
    <source>
        <dbReference type="Proteomes" id="UP000325902"/>
    </source>
</evidence>
<dbReference type="PANTHER" id="PTHR11474">
    <property type="entry name" value="TYROSINASE FAMILY MEMBER"/>
    <property type="match status" value="1"/>
</dbReference>
<sequence length="336" mass="36885">MRLPIVLGGLALAAFGAPTAIASKPCINPPVRKEWRKLSLFERTAYIDAVFCLTRLPAITGLNGTVNRFDDHHAVHKDQTPAIHWVGHFALWHRYLIATYEKALREECGYRGAQPYWDWSLDASADENSTAIFETEVFSPIIGFGGNGPWVEATAEQNPLNLTGRTGGGCISDGPFAYPAFQVNVGLPGCLKRDFTPWVMNSFAQQSNVDYVTGQPDYTSYARALEGIPSFSQPNIHGSGHFGVGGVLGTIGDAANSPGDPLFYLHHCNLDRILWEWQKKDLPARFHDVGGPVEPFDYSGKNVTLDFEVDIGRLAGNATLHDLLDPRGGTLCYSYE</sequence>
<dbReference type="InterPro" id="IPR050316">
    <property type="entry name" value="Tyrosinase/Hemocyanin"/>
</dbReference>
<protein>
    <submittedName>
        <fullName evidence="5">Tyrosinase ustQ</fullName>
    </submittedName>
</protein>
<keyword evidence="6" id="KW-1185">Reference proteome</keyword>
<organism evidence="5 6">
    <name type="scientific">Lasiodiplodia theobromae</name>
    <dbReference type="NCBI Taxonomy" id="45133"/>
    <lineage>
        <taxon>Eukaryota</taxon>
        <taxon>Fungi</taxon>
        <taxon>Dikarya</taxon>
        <taxon>Ascomycota</taxon>
        <taxon>Pezizomycotina</taxon>
        <taxon>Dothideomycetes</taxon>
        <taxon>Dothideomycetes incertae sedis</taxon>
        <taxon>Botryosphaeriales</taxon>
        <taxon>Botryosphaeriaceae</taxon>
        <taxon>Lasiodiplodia</taxon>
    </lineage>
</organism>
<dbReference type="OrthoDB" id="6132182at2759"/>
<accession>A0A5N5DQ58</accession>
<proteinExistence type="predicted"/>
<dbReference type="InterPro" id="IPR008922">
    <property type="entry name" value="Di-copper_centre_dom_sf"/>
</dbReference>